<proteinExistence type="predicted"/>
<dbReference type="InterPro" id="IPR023841">
    <property type="entry name" value="BshB2"/>
</dbReference>
<sequence>MNKHVLVVLPHPDDEAFGVAGLIALNRKEGIPVTYACGTLGEMGRNMGNPLFANRETLPLIRKRELEDACQAMDIQDLRMLGLRDKTLEFENIEHLADIIEEIINDVNPSLVITFYPGFGVHPDHDACGAAVIHALKRRPIAERPVTYCIPITRDRVDILGEPDVTINITSVADIKMNALKAHRSQTEGMLKQMEEKIISKNPEAMQWFEKEVYWTYKWDD</sequence>
<evidence type="ECO:0000313" key="3">
    <source>
        <dbReference type="Proteomes" id="UP001589854"/>
    </source>
</evidence>
<dbReference type="InterPro" id="IPR003737">
    <property type="entry name" value="GlcNAc_PI_deacetylase-related"/>
</dbReference>
<dbReference type="Proteomes" id="UP001589854">
    <property type="component" value="Unassembled WGS sequence"/>
</dbReference>
<dbReference type="PANTHER" id="PTHR12993">
    <property type="entry name" value="N-ACETYLGLUCOSAMINYL-PHOSPHATIDYLINOSITOL DE-N-ACETYLASE-RELATED"/>
    <property type="match status" value="1"/>
</dbReference>
<dbReference type="InterPro" id="IPR024078">
    <property type="entry name" value="LmbE-like_dom_sf"/>
</dbReference>
<organism evidence="2 3">
    <name type="scientific">Metabacillus herbersteinensis</name>
    <dbReference type="NCBI Taxonomy" id="283816"/>
    <lineage>
        <taxon>Bacteria</taxon>
        <taxon>Bacillati</taxon>
        <taxon>Bacillota</taxon>
        <taxon>Bacilli</taxon>
        <taxon>Bacillales</taxon>
        <taxon>Bacillaceae</taxon>
        <taxon>Metabacillus</taxon>
    </lineage>
</organism>
<dbReference type="Pfam" id="PF02585">
    <property type="entry name" value="PIG-L"/>
    <property type="match status" value="1"/>
</dbReference>
<protein>
    <submittedName>
        <fullName evidence="2">Bacillithiol biosynthesis deacetylase BshB2</fullName>
    </submittedName>
</protein>
<keyword evidence="3" id="KW-1185">Reference proteome</keyword>
<name>A0ABV6GMH7_9BACI</name>
<reference evidence="2 3" key="1">
    <citation type="submission" date="2024-09" db="EMBL/GenBank/DDBJ databases">
        <authorList>
            <person name="Sun Q."/>
            <person name="Mori K."/>
        </authorList>
    </citation>
    <scope>NUCLEOTIDE SEQUENCE [LARGE SCALE GENOMIC DNA]</scope>
    <source>
        <strain evidence="2 3">CCM 7228</strain>
    </source>
</reference>
<evidence type="ECO:0000256" key="1">
    <source>
        <dbReference type="ARBA" id="ARBA00001947"/>
    </source>
</evidence>
<accession>A0ABV6GMH7</accession>
<gene>
    <name evidence="2" type="primary">bshB2</name>
    <name evidence="2" type="ORF">ACFFIX_26630</name>
</gene>
<dbReference type="RefSeq" id="WP_378939573.1">
    <property type="nucleotide sequence ID" value="NZ_JBHLVO010000051.1"/>
</dbReference>
<dbReference type="NCBIfam" id="TIGR04000">
    <property type="entry name" value="thiol_BshB2"/>
    <property type="match status" value="1"/>
</dbReference>
<evidence type="ECO:0000313" key="2">
    <source>
        <dbReference type="EMBL" id="MFC0274886.1"/>
    </source>
</evidence>
<comment type="caution">
    <text evidence="2">The sequence shown here is derived from an EMBL/GenBank/DDBJ whole genome shotgun (WGS) entry which is preliminary data.</text>
</comment>
<dbReference type="EMBL" id="JBHLVO010000051">
    <property type="protein sequence ID" value="MFC0274886.1"/>
    <property type="molecule type" value="Genomic_DNA"/>
</dbReference>
<dbReference type="SUPFAM" id="SSF102588">
    <property type="entry name" value="LmbE-like"/>
    <property type="match status" value="1"/>
</dbReference>
<dbReference type="Gene3D" id="3.40.50.10320">
    <property type="entry name" value="LmbE-like"/>
    <property type="match status" value="1"/>
</dbReference>
<dbReference type="PANTHER" id="PTHR12993:SF27">
    <property type="entry name" value="N-ACETYL-ALPHA-D-GLUCOSAMINYL L-MALATE DEACETYLASE 2-RELATED"/>
    <property type="match status" value="1"/>
</dbReference>
<comment type="cofactor">
    <cofactor evidence="1">
        <name>Zn(2+)</name>
        <dbReference type="ChEBI" id="CHEBI:29105"/>
    </cofactor>
</comment>